<evidence type="ECO:0000313" key="3">
    <source>
        <dbReference type="Proteomes" id="UP000247476"/>
    </source>
</evidence>
<protein>
    <recommendedName>
        <fullName evidence="1">Fibronectin type-III domain-containing protein</fullName>
    </recommendedName>
</protein>
<dbReference type="Proteomes" id="UP000247476">
    <property type="component" value="Unassembled WGS sequence"/>
</dbReference>
<dbReference type="EMBL" id="QJVJ01000002">
    <property type="protein sequence ID" value="PYI56655.1"/>
    <property type="molecule type" value="Genomic_DNA"/>
</dbReference>
<proteinExistence type="predicted"/>
<dbReference type="InterPro" id="IPR006530">
    <property type="entry name" value="YD"/>
</dbReference>
<name>A0A2V5KAM4_9BACL</name>
<dbReference type="CDD" id="cd00063">
    <property type="entry name" value="FN3"/>
    <property type="match status" value="1"/>
</dbReference>
<accession>A0A2V5KAM4</accession>
<dbReference type="InterPro" id="IPR013783">
    <property type="entry name" value="Ig-like_fold"/>
</dbReference>
<dbReference type="InterPro" id="IPR036116">
    <property type="entry name" value="FN3_sf"/>
</dbReference>
<dbReference type="NCBIfam" id="TIGR01643">
    <property type="entry name" value="YD_repeat_2x"/>
    <property type="match status" value="1"/>
</dbReference>
<dbReference type="Gene3D" id="2.60.40.10">
    <property type="entry name" value="Immunoglobulins"/>
    <property type="match status" value="1"/>
</dbReference>
<feature type="domain" description="Fibronectin type-III" evidence="1">
    <location>
        <begin position="114"/>
        <end position="201"/>
    </location>
</feature>
<dbReference type="AlphaFoldDB" id="A0A2V5KAM4"/>
<keyword evidence="3" id="KW-1185">Reference proteome</keyword>
<dbReference type="Pfam" id="PF00041">
    <property type="entry name" value="fn3"/>
    <property type="match status" value="1"/>
</dbReference>
<gene>
    <name evidence="2" type="ORF">DLM86_04855</name>
</gene>
<dbReference type="SMART" id="SM00060">
    <property type="entry name" value="FN3"/>
    <property type="match status" value="1"/>
</dbReference>
<evidence type="ECO:0000259" key="1">
    <source>
        <dbReference type="PROSITE" id="PS50853"/>
    </source>
</evidence>
<dbReference type="InterPro" id="IPR003961">
    <property type="entry name" value="FN3_dom"/>
</dbReference>
<dbReference type="SUPFAM" id="SSF49265">
    <property type="entry name" value="Fibronectin type III"/>
    <property type="match status" value="1"/>
</dbReference>
<organism evidence="2 3">
    <name type="scientific">Paenibacillus flagellatus</name>
    <dbReference type="NCBI Taxonomy" id="2211139"/>
    <lineage>
        <taxon>Bacteria</taxon>
        <taxon>Bacillati</taxon>
        <taxon>Bacillota</taxon>
        <taxon>Bacilli</taxon>
        <taxon>Bacillales</taxon>
        <taxon>Paenibacillaceae</taxon>
        <taxon>Paenibacillus</taxon>
    </lineage>
</organism>
<comment type="caution">
    <text evidence="2">The sequence shown here is derived from an EMBL/GenBank/DDBJ whole genome shotgun (WGS) entry which is preliminary data.</text>
</comment>
<dbReference type="PROSITE" id="PS50853">
    <property type="entry name" value="FN3"/>
    <property type="match status" value="1"/>
</dbReference>
<sequence>MRSIKPNVFPSLSISSYSDDQVLYHNVLTFTWAYSDPEGQAETAFQVVGSRDNWATWAYNSGEIASNATSHTTAPLALGTWSFAIRVKDDMEWSDWSYRSNLSIPNLDSLPPTVPGNVSVTGKTATTVTLGWTASTDNIGVAAYDIYNGTSPIGTSSTNSFTVTGLQPGTPYAFSVKARDDAGNTSAASRTVRYITGALEYRYDQAGRLDYIILPDGRTLDYQYDGNGNLIGTQIQ</sequence>
<reference evidence="2 3" key="1">
    <citation type="submission" date="2018-05" db="EMBL/GenBank/DDBJ databases">
        <title>Paenibacillus flagellatus sp. nov., isolated from selenium mineral soil.</title>
        <authorList>
            <person name="Dai X."/>
        </authorList>
    </citation>
    <scope>NUCLEOTIDE SEQUENCE [LARGE SCALE GENOMIC DNA]</scope>
    <source>
        <strain evidence="2 3">DXL2</strain>
    </source>
</reference>
<dbReference type="OrthoDB" id="1947745at2"/>
<evidence type="ECO:0000313" key="2">
    <source>
        <dbReference type="EMBL" id="PYI56655.1"/>
    </source>
</evidence>